<feature type="signal peptide" evidence="1">
    <location>
        <begin position="1"/>
        <end position="24"/>
    </location>
</feature>
<reference evidence="3" key="1">
    <citation type="journal article" date="2019" name="Int. J. Syst. Evol. Microbiol.">
        <title>The Global Catalogue of Microorganisms (GCM) 10K type strain sequencing project: providing services to taxonomists for standard genome sequencing and annotation.</title>
        <authorList>
            <consortium name="The Broad Institute Genomics Platform"/>
            <consortium name="The Broad Institute Genome Sequencing Center for Infectious Disease"/>
            <person name="Wu L."/>
            <person name="Ma J."/>
        </authorList>
    </citation>
    <scope>NUCLEOTIDE SEQUENCE [LARGE SCALE GENOMIC DNA]</scope>
    <source>
        <strain evidence="3">CGMCC 1.12470</strain>
    </source>
</reference>
<evidence type="ECO:0008006" key="4">
    <source>
        <dbReference type="Google" id="ProtNLM"/>
    </source>
</evidence>
<feature type="chain" id="PRO_5047108840" description="Sensor domain-containing protein" evidence="1">
    <location>
        <begin position="25"/>
        <end position="247"/>
    </location>
</feature>
<protein>
    <recommendedName>
        <fullName evidence="4">Sensor domain-containing protein</fullName>
    </recommendedName>
</protein>
<dbReference type="EMBL" id="JBHUDX010000129">
    <property type="protein sequence ID" value="MFD1663341.1"/>
    <property type="molecule type" value="Genomic_DNA"/>
</dbReference>
<comment type="caution">
    <text evidence="2">The sequence shown here is derived from an EMBL/GenBank/DDBJ whole genome shotgun (WGS) entry which is preliminary data.</text>
</comment>
<keyword evidence="3" id="KW-1185">Reference proteome</keyword>
<name>A0ABW4J3F5_9ACTN</name>
<dbReference type="Proteomes" id="UP001597261">
    <property type="component" value="Unassembled WGS sequence"/>
</dbReference>
<proteinExistence type="predicted"/>
<evidence type="ECO:0000313" key="2">
    <source>
        <dbReference type="EMBL" id="MFD1663341.1"/>
    </source>
</evidence>
<sequence length="247" mass="25452">MSRSIGRRHMAALALMIIGMTACGGEHGGGASTPKTTVSRGTEQNARVLSQQQLEDAVVDGHDLPGVQVEEIGAGAEGVGNGVIHAARRTDTKPSLCAPISAAVDGASGYTPVGSVQRIAGRKGRSAILTLVSYHSADAARVINELRTALKSCKGYTAGPMKATYEDVEATDGPPQGDDGVAFRLKLTMEPGEDSLKLPISVIAVRHGSTLAIYKAISDTPGTSASIPSDLVNAQSRVLDTAVHTTP</sequence>
<evidence type="ECO:0000256" key="1">
    <source>
        <dbReference type="SAM" id="SignalP"/>
    </source>
</evidence>
<dbReference type="PROSITE" id="PS51257">
    <property type="entry name" value="PROKAR_LIPOPROTEIN"/>
    <property type="match status" value="1"/>
</dbReference>
<organism evidence="2 3">
    <name type="scientific">Streptomyces caeni</name>
    <dbReference type="NCBI Taxonomy" id="2307231"/>
    <lineage>
        <taxon>Bacteria</taxon>
        <taxon>Bacillati</taxon>
        <taxon>Actinomycetota</taxon>
        <taxon>Actinomycetes</taxon>
        <taxon>Kitasatosporales</taxon>
        <taxon>Streptomycetaceae</taxon>
        <taxon>Streptomyces</taxon>
    </lineage>
</organism>
<gene>
    <name evidence="2" type="ORF">ACFSL4_35565</name>
</gene>
<dbReference type="RefSeq" id="WP_381092049.1">
    <property type="nucleotide sequence ID" value="NZ_JBHUDX010000129.1"/>
</dbReference>
<accession>A0ABW4J3F5</accession>
<keyword evidence="1" id="KW-0732">Signal</keyword>
<evidence type="ECO:0000313" key="3">
    <source>
        <dbReference type="Proteomes" id="UP001597261"/>
    </source>
</evidence>